<reference evidence="2" key="1">
    <citation type="journal article" date="2006" name="Science">
        <title>Phytophthora genome sequences uncover evolutionary origins and mechanisms of pathogenesis.</title>
        <authorList>
            <person name="Tyler B.M."/>
            <person name="Tripathy S."/>
            <person name="Zhang X."/>
            <person name="Dehal P."/>
            <person name="Jiang R.H."/>
            <person name="Aerts A."/>
            <person name="Arredondo F.D."/>
            <person name="Baxter L."/>
            <person name="Bensasson D."/>
            <person name="Beynon J.L."/>
            <person name="Chapman J."/>
            <person name="Damasceno C.M."/>
            <person name="Dorrance A.E."/>
            <person name="Dou D."/>
            <person name="Dickerman A.W."/>
            <person name="Dubchak I.L."/>
            <person name="Garbelotto M."/>
            <person name="Gijzen M."/>
            <person name="Gordon S.G."/>
            <person name="Govers F."/>
            <person name="Grunwald N.J."/>
            <person name="Huang W."/>
            <person name="Ivors K.L."/>
            <person name="Jones R.W."/>
            <person name="Kamoun S."/>
            <person name="Krampis K."/>
            <person name="Lamour K.H."/>
            <person name="Lee M.K."/>
            <person name="McDonald W.H."/>
            <person name="Medina M."/>
            <person name="Meijer H.J."/>
            <person name="Nordberg E.K."/>
            <person name="Maclean D.J."/>
            <person name="Ospina-Giraldo M.D."/>
            <person name="Morris P.F."/>
            <person name="Phuntumart V."/>
            <person name="Putnam N.H."/>
            <person name="Rash S."/>
            <person name="Rose J.K."/>
            <person name="Sakihama Y."/>
            <person name="Salamov A.A."/>
            <person name="Savidor A."/>
            <person name="Scheuring C.F."/>
            <person name="Smith B.M."/>
            <person name="Sobral B.W."/>
            <person name="Terry A."/>
            <person name="Torto-Alalibo T.A."/>
            <person name="Win J."/>
            <person name="Xu Z."/>
            <person name="Zhang H."/>
            <person name="Grigoriev I.V."/>
            <person name="Rokhsar D.S."/>
            <person name="Boore J.L."/>
        </authorList>
    </citation>
    <scope>NUCLEOTIDE SEQUENCE [LARGE SCALE GENOMIC DNA]</scope>
    <source>
        <strain evidence="2">Pr102</strain>
    </source>
</reference>
<dbReference type="eggNOG" id="ENOG502SPUC">
    <property type="taxonomic scope" value="Eukaryota"/>
</dbReference>
<dbReference type="EMBL" id="DS566010">
    <property type="status" value="NOT_ANNOTATED_CDS"/>
    <property type="molecule type" value="Genomic_DNA"/>
</dbReference>
<accession>H3GHS7</accession>
<keyword evidence="2" id="KW-1185">Reference proteome</keyword>
<evidence type="ECO:0000313" key="1">
    <source>
        <dbReference type="EnsemblProtists" id="Phyra75524"/>
    </source>
</evidence>
<dbReference type="OMA" id="PNERDIP"/>
<evidence type="ECO:0000313" key="2">
    <source>
        <dbReference type="Proteomes" id="UP000005238"/>
    </source>
</evidence>
<dbReference type="AlphaFoldDB" id="H3GHS7"/>
<reference evidence="1" key="2">
    <citation type="submission" date="2015-06" db="UniProtKB">
        <authorList>
            <consortium name="EnsemblProtists"/>
        </authorList>
    </citation>
    <scope>IDENTIFICATION</scope>
    <source>
        <strain evidence="1">Pr102</strain>
    </source>
</reference>
<dbReference type="Proteomes" id="UP000005238">
    <property type="component" value="Unassembled WGS sequence"/>
</dbReference>
<name>H3GHS7_PHYRM</name>
<proteinExistence type="predicted"/>
<dbReference type="VEuPathDB" id="FungiDB:KRP22_6031"/>
<sequence>MDGRGRVPRASAMTYRELLATRVLSVDAYWEELRDPRRRLPNERDIPVPLWPGESVQQYEREFCRWLASQRLSLASMRENPVAERNCRLQFAQTRVARGATPSSAARCSA</sequence>
<protein>
    <submittedName>
        <fullName evidence="1">Uncharacterized protein</fullName>
    </submittedName>
</protein>
<dbReference type="InParanoid" id="H3GHS7"/>
<dbReference type="VEuPathDB" id="FungiDB:KRP23_6650"/>
<dbReference type="EnsemblProtists" id="Phyra75524">
    <property type="protein sequence ID" value="Phyra75524"/>
    <property type="gene ID" value="Phyra75524"/>
</dbReference>
<organism evidence="1 2">
    <name type="scientific">Phytophthora ramorum</name>
    <name type="common">Sudden oak death agent</name>
    <dbReference type="NCBI Taxonomy" id="164328"/>
    <lineage>
        <taxon>Eukaryota</taxon>
        <taxon>Sar</taxon>
        <taxon>Stramenopiles</taxon>
        <taxon>Oomycota</taxon>
        <taxon>Peronosporomycetes</taxon>
        <taxon>Peronosporales</taxon>
        <taxon>Peronosporaceae</taxon>
        <taxon>Phytophthora</taxon>
    </lineage>
</organism>
<dbReference type="HOGENOM" id="CLU_2176059_0_0_1"/>